<comment type="caution">
    <text evidence="2">The sequence shown here is derived from an EMBL/GenBank/DDBJ whole genome shotgun (WGS) entry which is preliminary data.</text>
</comment>
<dbReference type="AlphaFoldDB" id="A0A652KJL2"/>
<accession>A0A652KJL2</accession>
<sequence>MGRGWAGWLCGGHGHTNARAIRSAVRRRPSLPRPVRFREPIDRHQQRRLVLPRIYTERPSEPQPARGAAWATGPFGADPQRVSGRIRPVRRRGSRGRPGLCRGWCRPRRPPRCRCRVRGR</sequence>
<protein>
    <submittedName>
        <fullName evidence="2">Uncharacterized protein</fullName>
    </submittedName>
</protein>
<reference evidence="2" key="1">
    <citation type="submission" date="2018-10" db="EMBL/GenBank/DDBJ databases">
        <authorList>
            <person name="Hariharan J."/>
            <person name="Choudoir M.J."/>
            <person name="Diebold P."/>
            <person name="Panke-Buisse K."/>
            <person name="Campbell A.N."/>
            <person name="Buckley D.H."/>
        </authorList>
    </citation>
    <scope>NUCLEOTIDE SEQUENCE</scope>
    <source>
        <strain evidence="2">Gb1</strain>
    </source>
</reference>
<proteinExistence type="predicted"/>
<organism evidence="2">
    <name type="scientific">Streptomyces sp. gb1(2016)</name>
    <dbReference type="NCBI Taxonomy" id="1828321"/>
    <lineage>
        <taxon>Bacteria</taxon>
        <taxon>Bacillati</taxon>
        <taxon>Actinomycetota</taxon>
        <taxon>Actinomycetes</taxon>
        <taxon>Kitasatosporales</taxon>
        <taxon>Streptomycetaceae</taxon>
        <taxon>Streptomyces</taxon>
    </lineage>
</organism>
<name>A0A652KJL2_9ACTN</name>
<evidence type="ECO:0000313" key="2">
    <source>
        <dbReference type="EMBL" id="TXS23907.1"/>
    </source>
</evidence>
<dbReference type="EMBL" id="RDBM01000037">
    <property type="protein sequence ID" value="TXS23907.1"/>
    <property type="molecule type" value="Genomic_DNA"/>
</dbReference>
<feature type="region of interest" description="Disordered" evidence="1">
    <location>
        <begin position="51"/>
        <end position="101"/>
    </location>
</feature>
<gene>
    <name evidence="2" type="ORF">EAO74_25565</name>
</gene>
<evidence type="ECO:0000256" key="1">
    <source>
        <dbReference type="SAM" id="MobiDB-lite"/>
    </source>
</evidence>